<sequence>MTQTSHTHLKRSLMVAAPSLAALSSLAFASAAHAQAIDDITRDATQKGMNAFGMALNAFCFIGGGILLAMAVFGWWQHQRNPNAGSKPGMIMAGFICGGILLAFPFLAKTASFTMFGTAPSVTGEQQQMKFDK</sequence>
<gene>
    <name evidence="3" type="ORF">AD945_04170</name>
</gene>
<dbReference type="PATRIC" id="fig|318683.6.peg.1910"/>
<evidence type="ECO:0000256" key="2">
    <source>
        <dbReference type="SAM" id="SignalP"/>
    </source>
</evidence>
<protein>
    <recommendedName>
        <fullName evidence="5">DUF4134 domain-containing protein</fullName>
    </recommendedName>
</protein>
<proteinExistence type="predicted"/>
<dbReference type="AlphaFoldDB" id="A0A149TLC6"/>
<feature type="transmembrane region" description="Helical" evidence="1">
    <location>
        <begin position="50"/>
        <end position="76"/>
    </location>
</feature>
<evidence type="ECO:0000313" key="4">
    <source>
        <dbReference type="Proteomes" id="UP000075636"/>
    </source>
</evidence>
<evidence type="ECO:0000313" key="3">
    <source>
        <dbReference type="EMBL" id="KXV49525.1"/>
    </source>
</evidence>
<name>A0A149TLC6_9PROT</name>
<organism evidence="3 4">
    <name type="scientific">Gluconobacter albidus</name>
    <dbReference type="NCBI Taxonomy" id="318683"/>
    <lineage>
        <taxon>Bacteria</taxon>
        <taxon>Pseudomonadati</taxon>
        <taxon>Pseudomonadota</taxon>
        <taxon>Alphaproteobacteria</taxon>
        <taxon>Acetobacterales</taxon>
        <taxon>Acetobacteraceae</taxon>
        <taxon>Gluconobacter</taxon>
    </lineage>
</organism>
<dbReference type="RefSeq" id="WP_062106757.1">
    <property type="nucleotide sequence ID" value="NZ_LHZR01000094.1"/>
</dbReference>
<dbReference type="EMBL" id="LHZR01000094">
    <property type="protein sequence ID" value="KXV49525.1"/>
    <property type="molecule type" value="Genomic_DNA"/>
</dbReference>
<keyword evidence="1" id="KW-1133">Transmembrane helix</keyword>
<accession>A0A149TLC6</accession>
<keyword evidence="1" id="KW-0812">Transmembrane</keyword>
<feature type="signal peptide" evidence="2">
    <location>
        <begin position="1"/>
        <end position="34"/>
    </location>
</feature>
<feature type="chain" id="PRO_5007555666" description="DUF4134 domain-containing protein" evidence="2">
    <location>
        <begin position="35"/>
        <end position="133"/>
    </location>
</feature>
<dbReference type="GeneID" id="76195279"/>
<evidence type="ECO:0008006" key="5">
    <source>
        <dbReference type="Google" id="ProtNLM"/>
    </source>
</evidence>
<reference evidence="3 4" key="1">
    <citation type="submission" date="2015-06" db="EMBL/GenBank/DDBJ databases">
        <title>Improved classification and identification of acetic acid bacteria using matrix-assisted laser desorption/ionization time-of-flight mass spectrometry; Gluconobacter nephelii and Gluconobacter uchimurae are later heterotypic synonyms of Gluconobacter japonicus and Gluconobacter oxydans, respectively.</title>
        <authorList>
            <person name="Li L."/>
            <person name="Cleenwerck I."/>
            <person name="De Vuyst L."/>
            <person name="Vandamme P."/>
        </authorList>
    </citation>
    <scope>NUCLEOTIDE SEQUENCE [LARGE SCALE GENOMIC DNA]</scope>
    <source>
        <strain evidence="3 4">LMG 1768</strain>
    </source>
</reference>
<feature type="transmembrane region" description="Helical" evidence="1">
    <location>
        <begin position="88"/>
        <end position="108"/>
    </location>
</feature>
<dbReference type="Proteomes" id="UP000075636">
    <property type="component" value="Unassembled WGS sequence"/>
</dbReference>
<evidence type="ECO:0000256" key="1">
    <source>
        <dbReference type="SAM" id="Phobius"/>
    </source>
</evidence>
<keyword evidence="2" id="KW-0732">Signal</keyword>
<comment type="caution">
    <text evidence="3">The sequence shown here is derived from an EMBL/GenBank/DDBJ whole genome shotgun (WGS) entry which is preliminary data.</text>
</comment>
<dbReference type="OrthoDB" id="7281258at2"/>
<keyword evidence="1" id="KW-0472">Membrane</keyword>